<dbReference type="InterPro" id="IPR031756">
    <property type="entry name" value="BGBP_N"/>
</dbReference>
<evidence type="ECO:0000256" key="1">
    <source>
        <dbReference type="SAM" id="SignalP"/>
    </source>
</evidence>
<reference evidence="3" key="1">
    <citation type="submission" date="2015-11" db="EMBL/GenBank/DDBJ databases">
        <title>De novo transcriptome assembly of four potential Pierce s Disease insect vectors from Arizona vineyards.</title>
        <authorList>
            <person name="Tassone E.E."/>
        </authorList>
    </citation>
    <scope>NUCLEOTIDE SEQUENCE</scope>
</reference>
<keyword evidence="1" id="KW-0732">Signal</keyword>
<dbReference type="GO" id="GO:0030246">
    <property type="term" value="F:carbohydrate binding"/>
    <property type="evidence" value="ECO:0007669"/>
    <property type="project" value="InterPro"/>
</dbReference>
<dbReference type="AlphaFoldDB" id="A0A1B6IN94"/>
<dbReference type="EMBL" id="GECU01019315">
    <property type="protein sequence ID" value="JAS88391.1"/>
    <property type="molecule type" value="Transcribed_RNA"/>
</dbReference>
<feature type="domain" description="CBM39" evidence="2">
    <location>
        <begin position="87"/>
        <end position="199"/>
    </location>
</feature>
<feature type="chain" id="PRO_5008585335" description="CBM39 domain-containing protein" evidence="1">
    <location>
        <begin position="19"/>
        <end position="234"/>
    </location>
</feature>
<feature type="non-terminal residue" evidence="3">
    <location>
        <position position="1"/>
    </location>
</feature>
<dbReference type="InterPro" id="IPR043030">
    <property type="entry name" value="BGBP_N_sf"/>
</dbReference>
<dbReference type="PROSITE" id="PS51969">
    <property type="entry name" value="CBM39"/>
    <property type="match status" value="1"/>
</dbReference>
<gene>
    <name evidence="3" type="ORF">g.13690</name>
</gene>
<evidence type="ECO:0000259" key="2">
    <source>
        <dbReference type="PROSITE" id="PS51969"/>
    </source>
</evidence>
<dbReference type="Pfam" id="PF15886">
    <property type="entry name" value="CBM39"/>
    <property type="match status" value="1"/>
</dbReference>
<proteinExistence type="predicted"/>
<evidence type="ECO:0000313" key="3">
    <source>
        <dbReference type="EMBL" id="JAS88391.1"/>
    </source>
</evidence>
<accession>A0A1B6IN94</accession>
<dbReference type="Gene3D" id="2.60.40.2140">
    <property type="entry name" value="Beta-1,3-glucan-recognition protein, N-terminal domain"/>
    <property type="match status" value="1"/>
</dbReference>
<protein>
    <recommendedName>
        <fullName evidence="2">CBM39 domain-containing protein</fullName>
    </recommendedName>
</protein>
<feature type="non-terminal residue" evidence="3">
    <location>
        <position position="234"/>
    </location>
</feature>
<name>A0A1B6IN94_9HEMI</name>
<feature type="signal peptide" evidence="1">
    <location>
        <begin position="1"/>
        <end position="18"/>
    </location>
</feature>
<organism evidence="3">
    <name type="scientific">Homalodisca liturata</name>
    <dbReference type="NCBI Taxonomy" id="320908"/>
    <lineage>
        <taxon>Eukaryota</taxon>
        <taxon>Metazoa</taxon>
        <taxon>Ecdysozoa</taxon>
        <taxon>Arthropoda</taxon>
        <taxon>Hexapoda</taxon>
        <taxon>Insecta</taxon>
        <taxon>Pterygota</taxon>
        <taxon>Neoptera</taxon>
        <taxon>Paraneoptera</taxon>
        <taxon>Hemiptera</taxon>
        <taxon>Auchenorrhyncha</taxon>
        <taxon>Membracoidea</taxon>
        <taxon>Cicadellidae</taxon>
        <taxon>Cicadellinae</taxon>
        <taxon>Proconiini</taxon>
        <taxon>Homalodisca</taxon>
    </lineage>
</organism>
<sequence length="234" mass="25681">AAMCTPVFLCAIIAVTSAASQYKTSRYSSSNGYSYSYSGSWSNSWSGNSGSSHISKPVQTVFRPVQTVQSFTPVLTSEVVEPLRISNVNEATTLEFLNPSGVRISVAGPYPESSSYTVKFHLNLNHGFNGAKTGDYNKELTLAPGSTWSYTFPDIQPRGGESVHYLVEVNGRNGNRWWSRDYTGFYQLPQRVTTQDSWSVQIKPGSSGVIQNIPSAVEQKPIYYPSPKPTVTIP</sequence>